<proteinExistence type="predicted"/>
<comment type="caution">
    <text evidence="2">The sequence shown here is derived from an EMBL/GenBank/DDBJ whole genome shotgun (WGS) entry which is preliminary data.</text>
</comment>
<sequence>MPLGTLETLDRWSRYPVPRMVREAAIGALLFGLIWVLGSHFIFDRDASWARSALIGAFAGAGMFVLDFGRMLWARRQARRGEFTALTEDDG</sequence>
<dbReference type="AlphaFoldDB" id="A0A9X3N3S1"/>
<accession>A0A9X3N3S1</accession>
<keyword evidence="3" id="KW-1185">Reference proteome</keyword>
<feature type="transmembrane region" description="Helical" evidence="1">
    <location>
        <begin position="21"/>
        <end position="43"/>
    </location>
</feature>
<name>A0A9X3N3S1_9ACTN</name>
<dbReference type="EMBL" id="JAPDDP010000003">
    <property type="protein sequence ID" value="MDA0179143.1"/>
    <property type="molecule type" value="Genomic_DNA"/>
</dbReference>
<evidence type="ECO:0000313" key="2">
    <source>
        <dbReference type="EMBL" id="MDA0179143.1"/>
    </source>
</evidence>
<evidence type="ECO:0000313" key="3">
    <source>
        <dbReference type="Proteomes" id="UP001147653"/>
    </source>
</evidence>
<organism evidence="2 3">
    <name type="scientific">Solirubrobacter phytolaccae</name>
    <dbReference type="NCBI Taxonomy" id="1404360"/>
    <lineage>
        <taxon>Bacteria</taxon>
        <taxon>Bacillati</taxon>
        <taxon>Actinomycetota</taxon>
        <taxon>Thermoleophilia</taxon>
        <taxon>Solirubrobacterales</taxon>
        <taxon>Solirubrobacteraceae</taxon>
        <taxon>Solirubrobacter</taxon>
    </lineage>
</organism>
<evidence type="ECO:0000256" key="1">
    <source>
        <dbReference type="SAM" id="Phobius"/>
    </source>
</evidence>
<dbReference type="Proteomes" id="UP001147653">
    <property type="component" value="Unassembled WGS sequence"/>
</dbReference>
<protein>
    <submittedName>
        <fullName evidence="2">Uncharacterized protein</fullName>
    </submittedName>
</protein>
<gene>
    <name evidence="2" type="ORF">OJ997_02455</name>
</gene>
<keyword evidence="1" id="KW-0812">Transmembrane</keyword>
<dbReference type="RefSeq" id="WP_270023408.1">
    <property type="nucleotide sequence ID" value="NZ_JAPDDP010000003.1"/>
</dbReference>
<keyword evidence="1" id="KW-0472">Membrane</keyword>
<feature type="transmembrane region" description="Helical" evidence="1">
    <location>
        <begin position="49"/>
        <end position="69"/>
    </location>
</feature>
<reference evidence="2" key="1">
    <citation type="submission" date="2022-10" db="EMBL/GenBank/DDBJ databases">
        <title>The WGS of Solirubrobacter phytolaccae KCTC 29190.</title>
        <authorList>
            <person name="Jiang Z."/>
        </authorList>
    </citation>
    <scope>NUCLEOTIDE SEQUENCE</scope>
    <source>
        <strain evidence="2">KCTC 29190</strain>
    </source>
</reference>
<keyword evidence="1" id="KW-1133">Transmembrane helix</keyword>